<dbReference type="GO" id="GO:0019005">
    <property type="term" value="C:SCF ubiquitin ligase complex"/>
    <property type="evidence" value="ECO:0007669"/>
    <property type="project" value="TreeGrafter"/>
</dbReference>
<proteinExistence type="predicted"/>
<dbReference type="HOGENOM" id="CLU_019609_0_0_1"/>
<dbReference type="PANTHER" id="PTHR13318">
    <property type="entry name" value="PARTNER OF PAIRED, ISOFORM B-RELATED"/>
    <property type="match status" value="1"/>
</dbReference>
<keyword evidence="3" id="KW-1185">Reference proteome</keyword>
<protein>
    <recommendedName>
        <fullName evidence="1">F-box domain-containing protein</fullName>
    </recommendedName>
</protein>
<organism evidence="2 3">
    <name type="scientific">Botryobasidium botryosum (strain FD-172 SS1)</name>
    <dbReference type="NCBI Taxonomy" id="930990"/>
    <lineage>
        <taxon>Eukaryota</taxon>
        <taxon>Fungi</taxon>
        <taxon>Dikarya</taxon>
        <taxon>Basidiomycota</taxon>
        <taxon>Agaricomycotina</taxon>
        <taxon>Agaricomycetes</taxon>
        <taxon>Cantharellales</taxon>
        <taxon>Botryobasidiaceae</taxon>
        <taxon>Botryobasidium</taxon>
    </lineage>
</organism>
<reference evidence="3" key="1">
    <citation type="journal article" date="2014" name="Proc. Natl. Acad. Sci. U.S.A.">
        <title>Extensive sampling of basidiomycete genomes demonstrates inadequacy of the white-rot/brown-rot paradigm for wood decay fungi.</title>
        <authorList>
            <person name="Riley R."/>
            <person name="Salamov A.A."/>
            <person name="Brown D.W."/>
            <person name="Nagy L.G."/>
            <person name="Floudas D."/>
            <person name="Held B.W."/>
            <person name="Levasseur A."/>
            <person name="Lombard V."/>
            <person name="Morin E."/>
            <person name="Otillar R."/>
            <person name="Lindquist E.A."/>
            <person name="Sun H."/>
            <person name="LaButti K.M."/>
            <person name="Schmutz J."/>
            <person name="Jabbour D."/>
            <person name="Luo H."/>
            <person name="Baker S.E."/>
            <person name="Pisabarro A.G."/>
            <person name="Walton J.D."/>
            <person name="Blanchette R.A."/>
            <person name="Henrissat B."/>
            <person name="Martin F."/>
            <person name="Cullen D."/>
            <person name="Hibbett D.S."/>
            <person name="Grigoriev I.V."/>
        </authorList>
    </citation>
    <scope>NUCLEOTIDE SEQUENCE [LARGE SCALE GENOMIC DNA]</scope>
    <source>
        <strain evidence="3">FD-172 SS1</strain>
    </source>
</reference>
<dbReference type="GO" id="GO:0031146">
    <property type="term" value="P:SCF-dependent proteasomal ubiquitin-dependent protein catabolic process"/>
    <property type="evidence" value="ECO:0007669"/>
    <property type="project" value="TreeGrafter"/>
</dbReference>
<dbReference type="EMBL" id="KL198022">
    <property type="protein sequence ID" value="KDQ18064.1"/>
    <property type="molecule type" value="Genomic_DNA"/>
</dbReference>
<dbReference type="Proteomes" id="UP000027195">
    <property type="component" value="Unassembled WGS sequence"/>
</dbReference>
<feature type="domain" description="F-box" evidence="1">
    <location>
        <begin position="5"/>
        <end position="58"/>
    </location>
</feature>
<gene>
    <name evidence="2" type="ORF">BOTBODRAFT_29382</name>
</gene>
<dbReference type="InParanoid" id="A0A067MR47"/>
<sequence length="595" mass="67031">MDQHDAPIHRFPDDVLIKLFEAYYAFTMFWGKRILCLARVCRLWRALIHSSPLFWTRLHLSRMDRDPVSVAKLWAKRSGSCPIWIWIEELGPGRDEESSDDHSTPLIVRVAETLQRSVSRWEDLWIAATPPDLALFFGVCKGPVPKLHRTQISIPDEYDAQTRVVLPIAFERDSSSAGGMVLRIADSLNLHIPTFLPSFSFQVTTLGLKLRYHDTADAILNLLQSCPNLTHLDVHGWRSLGIGQPSRPRSRTITLAHLVDLSIREITSMTDLFDFLILPSLRSFEFLYQDDWEDPLSATIVQFLQRHDELTTLSLTSDCHFEDLDDTPDPPSLTKITLPHVTALSVQGGCFTQHILQRLDLPCLETLTTKNIPSSAVTYLMQSTACLRTASLSATTVLKSGLGIPTNTPLSALSLTSLEISLMLKDPIHVYFPQLATLLIRDYCRSDGVGTSLRHLIEHSSPPLVSLVLIWTKITDNELIWCLERLPLIQKLELVDCPNVSDSFLIALSAPRPLDNHNGYLLPQLRLIGLTYMAHMAPRAVVDMLSARCNTVFTEAPREVTRRYDVIESLGFLQRVGPNYQSVVESRDITSAITD</sequence>
<dbReference type="InterPro" id="IPR001810">
    <property type="entry name" value="F-box_dom"/>
</dbReference>
<dbReference type="SUPFAM" id="SSF52047">
    <property type="entry name" value="RNI-like"/>
    <property type="match status" value="1"/>
</dbReference>
<evidence type="ECO:0000313" key="3">
    <source>
        <dbReference type="Proteomes" id="UP000027195"/>
    </source>
</evidence>
<dbReference type="AlphaFoldDB" id="A0A067MR47"/>
<evidence type="ECO:0000313" key="2">
    <source>
        <dbReference type="EMBL" id="KDQ18064.1"/>
    </source>
</evidence>
<dbReference type="InterPro" id="IPR032675">
    <property type="entry name" value="LRR_dom_sf"/>
</dbReference>
<dbReference type="OrthoDB" id="2269034at2759"/>
<evidence type="ECO:0000259" key="1">
    <source>
        <dbReference type="PROSITE" id="PS50181"/>
    </source>
</evidence>
<name>A0A067MR47_BOTB1</name>
<dbReference type="Gene3D" id="3.80.10.10">
    <property type="entry name" value="Ribonuclease Inhibitor"/>
    <property type="match status" value="1"/>
</dbReference>
<dbReference type="PROSITE" id="PS50181">
    <property type="entry name" value="FBOX"/>
    <property type="match status" value="1"/>
</dbReference>
<accession>A0A067MR47</accession>